<dbReference type="InterPro" id="IPR004776">
    <property type="entry name" value="Mem_transp_PIN-like"/>
</dbReference>
<proteinExistence type="predicted"/>
<dbReference type="EMBL" id="CM000784">
    <property type="protein sequence ID" value="AQL00274.1"/>
    <property type="molecule type" value="Genomic_DNA"/>
</dbReference>
<evidence type="ECO:0000256" key="7">
    <source>
        <dbReference type="SAM" id="Phobius"/>
    </source>
</evidence>
<comment type="subcellular location">
    <subcellularLocation>
        <location evidence="1">Membrane</location>
        <topology evidence="1">Multi-pass membrane protein</topology>
    </subcellularLocation>
</comment>
<dbReference type="InterPro" id="IPR025476">
    <property type="entry name" value="Helitron_helicase-like"/>
</dbReference>
<keyword evidence="5" id="KW-0927">Auxin signaling pathway</keyword>
<dbReference type="InterPro" id="IPR012340">
    <property type="entry name" value="NA-bd_OB-fold"/>
</dbReference>
<dbReference type="PANTHER" id="PTHR45786">
    <property type="entry name" value="DNA BINDING PROTEIN-LIKE"/>
    <property type="match status" value="1"/>
</dbReference>
<evidence type="ECO:0000256" key="3">
    <source>
        <dbReference type="ARBA" id="ARBA00022989"/>
    </source>
</evidence>
<gene>
    <name evidence="9" type="ORF">ZEAMMB73_Zm00001d012680</name>
</gene>
<sequence>MRQLRLARAQTGRGGAGRRERLSDEQCAGINHFVALYAVPVLIFHMVSTKDPYHMNERLIAADTLQKAVMLLALTAWAFWSHLSRRRDGGRGKRQVVQGAESPIKWVVTNFSVASLPRVPGGPRIGHCSTADATASGCRAGPASPAATRCTTLEFAYLPSAVVSASSSDDAAYVVRDAVRVHLQPVIRKERFRFGTHRRHGSVWSAPAARRPVDIGCDSAIEAHSLLGLNCALGACCLGELWRNVDETRNSLPFSISGSRSIMSFPSALAASNRQRRRSRVHHMLPGEPLSTTLPLDRSYVDALKDAYPERSYYGGPEHVCPYCHAVFWFQEHVKNDSFSTQRKIVYNLCCKGGKVNLKPFEYPPPLLADLLKFDGAIDKTINNGTAPYVFKINGVVHHRIGTLLPQRGTQPKFAQLYTYDTEHETQNRLGIFETDDGAGSQPDPEMVSSLLDMLNENNSLVKAFRCARERLEREGDQKITLRLLGCNTRHDVQYILPSNGEIAAIIVGDYTTGEYTYDVLVHDRECGLKRVSCLHPAYMPLQYPLLFPYGEHGFHLGIRYFGDDDVGSSKRKYVTMLEFVRRHMHYRLDEPNPYTCYSRLSDQIDVDAYSTIEGNRLQYIASHQSDLRSETVQGIADAIDKGFVNADSIGCRVVVPASFTGGRRYHVMNYQDAMAICRLLMCAMYRLDREFLVTVTVKKIGDRWWYNACKKCTRTAVAHGDSYKCSDQVCANVGTPIQRLLGISSLQLPPFYLCLPTTLAVLTPTHV</sequence>
<name>A0A1D6GB07_MAIZE</name>
<feature type="domain" description="Helitron helicase-like" evidence="8">
    <location>
        <begin position="580"/>
        <end position="681"/>
    </location>
</feature>
<dbReference type="Pfam" id="PF14214">
    <property type="entry name" value="Helitron_like_N"/>
    <property type="match status" value="1"/>
</dbReference>
<dbReference type="AlphaFoldDB" id="A0A1D6GB07"/>
<dbReference type="PANTHER" id="PTHR45786:SF74">
    <property type="entry name" value="ATP-DEPENDENT DNA HELICASE"/>
    <property type="match status" value="1"/>
</dbReference>
<accession>A0A1D6GB07</accession>
<reference evidence="9" key="1">
    <citation type="submission" date="2015-12" db="EMBL/GenBank/DDBJ databases">
        <title>Update maize B73 reference genome by single molecule sequencing technologies.</title>
        <authorList>
            <consortium name="Maize Genome Sequencing Project"/>
            <person name="Ware D."/>
        </authorList>
    </citation>
    <scope>NUCLEOTIDE SEQUENCE</scope>
    <source>
        <tissue evidence="9">Seedling</tissue>
    </source>
</reference>
<evidence type="ECO:0000256" key="5">
    <source>
        <dbReference type="ARBA" id="ARBA00023294"/>
    </source>
</evidence>
<evidence type="ECO:0000313" key="9">
    <source>
        <dbReference type="EMBL" id="AQL00274.1"/>
    </source>
</evidence>
<keyword evidence="4 7" id="KW-0472">Membrane</keyword>
<feature type="transmembrane region" description="Helical" evidence="7">
    <location>
        <begin position="28"/>
        <end position="48"/>
    </location>
</feature>
<evidence type="ECO:0000256" key="4">
    <source>
        <dbReference type="ARBA" id="ARBA00023136"/>
    </source>
</evidence>
<feature type="region of interest" description="Disordered" evidence="6">
    <location>
        <begin position="1"/>
        <end position="21"/>
    </location>
</feature>
<dbReference type="GO" id="GO:0055085">
    <property type="term" value="P:transmembrane transport"/>
    <property type="evidence" value="ECO:0007669"/>
    <property type="project" value="InterPro"/>
</dbReference>
<keyword evidence="3 7" id="KW-1133">Transmembrane helix</keyword>
<evidence type="ECO:0000256" key="2">
    <source>
        <dbReference type="ARBA" id="ARBA00022692"/>
    </source>
</evidence>
<evidence type="ECO:0000256" key="6">
    <source>
        <dbReference type="SAM" id="MobiDB-lite"/>
    </source>
</evidence>
<dbReference type="STRING" id="4577.A0A1D6GB07"/>
<dbReference type="GO" id="GO:0016020">
    <property type="term" value="C:membrane"/>
    <property type="evidence" value="ECO:0007669"/>
    <property type="project" value="UniProtKB-SubCell"/>
</dbReference>
<dbReference type="GO" id="GO:0009734">
    <property type="term" value="P:auxin-activated signaling pathway"/>
    <property type="evidence" value="ECO:0007669"/>
    <property type="project" value="UniProtKB-KW"/>
</dbReference>
<dbReference type="InParanoid" id="A0A1D6GB07"/>
<organism evidence="9">
    <name type="scientific">Zea mays</name>
    <name type="common">Maize</name>
    <dbReference type="NCBI Taxonomy" id="4577"/>
    <lineage>
        <taxon>Eukaryota</taxon>
        <taxon>Viridiplantae</taxon>
        <taxon>Streptophyta</taxon>
        <taxon>Embryophyta</taxon>
        <taxon>Tracheophyta</taxon>
        <taxon>Spermatophyta</taxon>
        <taxon>Magnoliopsida</taxon>
        <taxon>Liliopsida</taxon>
        <taxon>Poales</taxon>
        <taxon>Poaceae</taxon>
        <taxon>PACMAD clade</taxon>
        <taxon>Panicoideae</taxon>
        <taxon>Andropogonodae</taxon>
        <taxon>Andropogoneae</taxon>
        <taxon>Tripsacinae</taxon>
        <taxon>Zea</taxon>
    </lineage>
</organism>
<protein>
    <recommendedName>
        <fullName evidence="8">Helitron helicase-like domain-containing protein</fullName>
    </recommendedName>
</protein>
<evidence type="ECO:0000256" key="1">
    <source>
        <dbReference type="ARBA" id="ARBA00004141"/>
    </source>
</evidence>
<feature type="compositionally biased region" description="Low complexity" evidence="6">
    <location>
        <begin position="1"/>
        <end position="11"/>
    </location>
</feature>
<dbReference type="ExpressionAtlas" id="A0A1D6GB07">
    <property type="expression patterns" value="baseline"/>
</dbReference>
<dbReference type="Gene3D" id="2.40.50.140">
    <property type="entry name" value="Nucleic acid-binding proteins"/>
    <property type="match status" value="1"/>
</dbReference>
<evidence type="ECO:0000259" key="8">
    <source>
        <dbReference type="Pfam" id="PF14214"/>
    </source>
</evidence>
<dbReference type="Pfam" id="PF03547">
    <property type="entry name" value="Mem_trans"/>
    <property type="match status" value="1"/>
</dbReference>
<keyword evidence="2 7" id="KW-0812">Transmembrane</keyword>